<sequence length="469" mass="52817">MPSAIEVPELAAAGDAHSMVKEFAANKAFRAAERYELTTQDNPYRRPVRPDDLDWLDYSKPMPVENALKLSALLGHRMLRNAYDSELLYLPPTDVDTAASDGAHFYSARNRAYAALARPILERHLFTLLDEVREPLETVELGALKRHVRERYQQRIAAPGHAFDTAWSARGCKEAGTFLLVQLTAFLPSSNAAAAHNALGEYGTAHPTMRRHLVEAYGQWVHLSDAYEKLLAGAGLVATEGAYWQLCLGTSLARANYLHFTSRNHERLFAFIGALLHKKIDEEAMRIPLSSVLAHTLDADTKFFDAQKTLTESDLVQLVEDLVGPLLQRFGRRVIEGVHAGFRDAVWFADLWDRDVTEQLTWADNIEQYQEKAAKLDHHITSEGIEVDLDTFVESSDETSTTHVHDEHRLVMIESGQMHFWNNVTHKIALNEGDKVLIPMSRLHGSTVLSGECTYHQPIIPEDMLRKFS</sequence>
<dbReference type="RefSeq" id="WP_184580288.1">
    <property type="nucleotide sequence ID" value="NZ_JACHJL010000038.1"/>
</dbReference>
<reference evidence="1 2" key="1">
    <citation type="submission" date="2020-08" db="EMBL/GenBank/DDBJ databases">
        <title>Genomic Encyclopedia of Type Strains, Phase III (KMG-III): the genomes of soil and plant-associated and newly described type strains.</title>
        <authorList>
            <person name="Whitman W."/>
        </authorList>
    </citation>
    <scope>NUCLEOTIDE SEQUENCE [LARGE SCALE GENOMIC DNA]</scope>
    <source>
        <strain evidence="1 2">CECT 8305</strain>
    </source>
</reference>
<dbReference type="AlphaFoldDB" id="A0A7W9QJR8"/>
<evidence type="ECO:0000313" key="2">
    <source>
        <dbReference type="Proteomes" id="UP000588098"/>
    </source>
</evidence>
<evidence type="ECO:0008006" key="3">
    <source>
        <dbReference type="Google" id="ProtNLM"/>
    </source>
</evidence>
<evidence type="ECO:0000313" key="1">
    <source>
        <dbReference type="EMBL" id="MBB5940282.1"/>
    </source>
</evidence>
<proteinExistence type="predicted"/>
<dbReference type="EMBL" id="JACHJL010000038">
    <property type="protein sequence ID" value="MBB5940282.1"/>
    <property type="molecule type" value="Genomic_DNA"/>
</dbReference>
<protein>
    <recommendedName>
        <fullName evidence="3">Peptide synthetase</fullName>
    </recommendedName>
</protein>
<name>A0A7W9QJR8_9ACTN</name>
<comment type="caution">
    <text evidence="1">The sequence shown here is derived from an EMBL/GenBank/DDBJ whole genome shotgun (WGS) entry which is preliminary data.</text>
</comment>
<gene>
    <name evidence="1" type="ORF">FHS42_007380</name>
</gene>
<organism evidence="1 2">
    <name type="scientific">Streptomyces zagrosensis</name>
    <dbReference type="NCBI Taxonomy" id="1042984"/>
    <lineage>
        <taxon>Bacteria</taxon>
        <taxon>Bacillati</taxon>
        <taxon>Actinomycetota</taxon>
        <taxon>Actinomycetes</taxon>
        <taxon>Kitasatosporales</taxon>
        <taxon>Streptomycetaceae</taxon>
        <taxon>Streptomyces</taxon>
    </lineage>
</organism>
<accession>A0A7W9QJR8</accession>
<keyword evidence="2" id="KW-1185">Reference proteome</keyword>
<dbReference type="Proteomes" id="UP000588098">
    <property type="component" value="Unassembled WGS sequence"/>
</dbReference>